<keyword evidence="1" id="KW-0472">Membrane</keyword>
<dbReference type="Proteomes" id="UP000254866">
    <property type="component" value="Unassembled WGS sequence"/>
</dbReference>
<dbReference type="OrthoDB" id="1077582at2759"/>
<proteinExistence type="predicted"/>
<organism evidence="2 3">
    <name type="scientific">Venustampulla echinocandica</name>
    <dbReference type="NCBI Taxonomy" id="2656787"/>
    <lineage>
        <taxon>Eukaryota</taxon>
        <taxon>Fungi</taxon>
        <taxon>Dikarya</taxon>
        <taxon>Ascomycota</taxon>
        <taxon>Pezizomycotina</taxon>
        <taxon>Leotiomycetes</taxon>
        <taxon>Helotiales</taxon>
        <taxon>Pleuroascaceae</taxon>
        <taxon>Venustampulla</taxon>
    </lineage>
</organism>
<evidence type="ECO:0000313" key="3">
    <source>
        <dbReference type="Proteomes" id="UP000254866"/>
    </source>
</evidence>
<dbReference type="AlphaFoldDB" id="A0A370THX3"/>
<reference evidence="2 3" key="1">
    <citation type="journal article" date="2018" name="IMA Fungus">
        <title>IMA Genome-F 9: Draft genome sequence of Annulohypoxylon stygium, Aspergillus mulundensis, Berkeleyomyces basicola (syn. Thielaviopsis basicola), Ceratocystis smalleyi, two Cercospora beticola strains, Coleophoma cylindrospora, Fusarium fracticaudum, Phialophora cf. hyalina, and Morchella septimelata.</title>
        <authorList>
            <person name="Wingfield B.D."/>
            <person name="Bills G.F."/>
            <person name="Dong Y."/>
            <person name="Huang W."/>
            <person name="Nel W.J."/>
            <person name="Swalarsk-Parry B.S."/>
            <person name="Vaghefi N."/>
            <person name="Wilken P.M."/>
            <person name="An Z."/>
            <person name="de Beer Z.W."/>
            <person name="De Vos L."/>
            <person name="Chen L."/>
            <person name="Duong T.A."/>
            <person name="Gao Y."/>
            <person name="Hammerbacher A."/>
            <person name="Kikkert J.R."/>
            <person name="Li Y."/>
            <person name="Li H."/>
            <person name="Li K."/>
            <person name="Li Q."/>
            <person name="Liu X."/>
            <person name="Ma X."/>
            <person name="Naidoo K."/>
            <person name="Pethybridge S.J."/>
            <person name="Sun J."/>
            <person name="Steenkamp E.T."/>
            <person name="van der Nest M.A."/>
            <person name="van Wyk S."/>
            <person name="Wingfield M.J."/>
            <person name="Xiong C."/>
            <person name="Yue Q."/>
            <person name="Zhang X."/>
        </authorList>
    </citation>
    <scope>NUCLEOTIDE SEQUENCE [LARGE SCALE GENOMIC DNA]</scope>
    <source>
        <strain evidence="2 3">BP 5553</strain>
    </source>
</reference>
<sequence>MSQTTIFPISIFSNQPPQSVTGVVSLVGLQLAAGVFGLGFTAPDSILRPAGLSLIGASIWTLGQTCSRVIPSILLSNLIGGITGAWLTQFIVSGLILRENFDDDGLAKTKTEAQGPKEAAPSEKEKVKGGFMRRVWFGLTTLSSQRRIGTPQQAKNIPPFKTSDPTYTPSRGAFLLRTLIKAVSSYLLLDLMTFREWGDPSQNHLLFAADKVPFFSRFGSITGGELGLRASISIGHWIGSYLLLQLFHSTLAFGTVLVGFYEPRGWPPLFGSFSDIWSIRQFWGYDDFRFMTASSFHPFPAHFYPQYRIAD</sequence>
<feature type="transmembrane region" description="Helical" evidence="1">
    <location>
        <begin position="75"/>
        <end position="97"/>
    </location>
</feature>
<protein>
    <recommendedName>
        <fullName evidence="4">Wax synthase domain-containing protein</fullName>
    </recommendedName>
</protein>
<evidence type="ECO:0000256" key="1">
    <source>
        <dbReference type="SAM" id="Phobius"/>
    </source>
</evidence>
<name>A0A370THX3_9HELO</name>
<comment type="caution">
    <text evidence="2">The sequence shown here is derived from an EMBL/GenBank/DDBJ whole genome shotgun (WGS) entry which is preliminary data.</text>
</comment>
<keyword evidence="1" id="KW-1133">Transmembrane helix</keyword>
<feature type="transmembrane region" description="Helical" evidence="1">
    <location>
        <begin position="46"/>
        <end position="63"/>
    </location>
</feature>
<dbReference type="EMBL" id="NPIC01000007">
    <property type="protein sequence ID" value="RDL34788.1"/>
    <property type="molecule type" value="Genomic_DNA"/>
</dbReference>
<accession>A0A370THX3</accession>
<dbReference type="GeneID" id="43600765"/>
<dbReference type="STRING" id="2656787.A0A370THX3"/>
<gene>
    <name evidence="2" type="ORF">BP5553_07916</name>
</gene>
<feature type="transmembrane region" description="Helical" evidence="1">
    <location>
        <begin position="20"/>
        <end position="40"/>
    </location>
</feature>
<dbReference type="RefSeq" id="XP_031867770.1">
    <property type="nucleotide sequence ID" value="XM_032016539.1"/>
</dbReference>
<evidence type="ECO:0000313" key="2">
    <source>
        <dbReference type="EMBL" id="RDL34788.1"/>
    </source>
</evidence>
<keyword evidence="1" id="KW-0812">Transmembrane</keyword>
<evidence type="ECO:0008006" key="4">
    <source>
        <dbReference type="Google" id="ProtNLM"/>
    </source>
</evidence>
<keyword evidence="3" id="KW-1185">Reference proteome</keyword>